<comment type="caution">
    <text evidence="1">The sequence shown here is derived from an EMBL/GenBank/DDBJ whole genome shotgun (WGS) entry which is preliminary data.</text>
</comment>
<evidence type="ECO:0000313" key="1">
    <source>
        <dbReference type="EMBL" id="MFD2696193.1"/>
    </source>
</evidence>
<evidence type="ECO:0000313" key="2">
    <source>
        <dbReference type="Proteomes" id="UP001597399"/>
    </source>
</evidence>
<sequence length="99" mass="11555">MPRAEFDQLTEKEKLFIRKEHENKFLFDVAWIRNAVLNAEANVNRKKGKKFQELFPKKPVKADKDYNEQAMKTITAIEQKKGKSWVDKVYRANGAKKGG</sequence>
<name>A0ABW5SA78_9BACL</name>
<keyword evidence="2" id="KW-1185">Reference proteome</keyword>
<organism evidence="1 2">
    <name type="scientific">Sporolactobacillus shoreicorticis</name>
    <dbReference type="NCBI Taxonomy" id="1923877"/>
    <lineage>
        <taxon>Bacteria</taxon>
        <taxon>Bacillati</taxon>
        <taxon>Bacillota</taxon>
        <taxon>Bacilli</taxon>
        <taxon>Bacillales</taxon>
        <taxon>Sporolactobacillaceae</taxon>
        <taxon>Sporolactobacillus</taxon>
    </lineage>
</organism>
<protein>
    <submittedName>
        <fullName evidence="1">Phenylalanine racemase</fullName>
    </submittedName>
</protein>
<proteinExistence type="predicted"/>
<reference evidence="2" key="1">
    <citation type="journal article" date="2019" name="Int. J. Syst. Evol. Microbiol.">
        <title>The Global Catalogue of Microorganisms (GCM) 10K type strain sequencing project: providing services to taxonomists for standard genome sequencing and annotation.</title>
        <authorList>
            <consortium name="The Broad Institute Genomics Platform"/>
            <consortium name="The Broad Institute Genome Sequencing Center for Infectious Disease"/>
            <person name="Wu L."/>
            <person name="Ma J."/>
        </authorList>
    </citation>
    <scope>NUCLEOTIDE SEQUENCE [LARGE SCALE GENOMIC DNA]</scope>
    <source>
        <strain evidence="2">TISTR 2466</strain>
    </source>
</reference>
<accession>A0ABW5SA78</accession>
<dbReference type="RefSeq" id="WP_381533421.1">
    <property type="nucleotide sequence ID" value="NZ_JBHUMQ010000063.1"/>
</dbReference>
<dbReference type="EMBL" id="JBHUMQ010000063">
    <property type="protein sequence ID" value="MFD2696193.1"/>
    <property type="molecule type" value="Genomic_DNA"/>
</dbReference>
<gene>
    <name evidence="1" type="ORF">ACFSUE_21580</name>
</gene>
<dbReference type="Proteomes" id="UP001597399">
    <property type="component" value="Unassembled WGS sequence"/>
</dbReference>